<evidence type="ECO:0000313" key="5">
    <source>
        <dbReference type="Proteomes" id="UP000789396"/>
    </source>
</evidence>
<dbReference type="GO" id="GO:0004519">
    <property type="term" value="F:endonuclease activity"/>
    <property type="evidence" value="ECO:0007669"/>
    <property type="project" value="InterPro"/>
</dbReference>
<keyword evidence="1" id="KW-0238">DNA-binding</keyword>
<evidence type="ECO:0000256" key="2">
    <source>
        <dbReference type="ARBA" id="ARBA00023172"/>
    </source>
</evidence>
<keyword evidence="5" id="KW-1185">Reference proteome</keyword>
<dbReference type="AntiFam" id="ANF00275">
    <property type="entry name" value="Spurious translation from rRNA (DUF6467)"/>
</dbReference>
<dbReference type="SUPFAM" id="SSF56349">
    <property type="entry name" value="DNA breaking-rejoining enzymes"/>
    <property type="match status" value="1"/>
</dbReference>
<dbReference type="InterPro" id="IPR027434">
    <property type="entry name" value="Homing_endonucl"/>
</dbReference>
<dbReference type="InterPro" id="IPR002104">
    <property type="entry name" value="Integrase_catalytic"/>
</dbReference>
<dbReference type="Pfam" id="PF03161">
    <property type="entry name" value="LAGLIDADG_2"/>
    <property type="match status" value="1"/>
</dbReference>
<dbReference type="PANTHER" id="PTHR30349">
    <property type="entry name" value="PHAGE INTEGRASE-RELATED"/>
    <property type="match status" value="1"/>
</dbReference>
<dbReference type="Proteomes" id="UP000789396">
    <property type="component" value="Unassembled WGS sequence"/>
</dbReference>
<accession>A0A9N8VF30</accession>
<name>A0A9N8VF30_9GLOM</name>
<dbReference type="GO" id="GO:0015074">
    <property type="term" value="P:DNA integration"/>
    <property type="evidence" value="ECO:0007669"/>
    <property type="project" value="InterPro"/>
</dbReference>
<dbReference type="EMBL" id="CAJVPZ010000003">
    <property type="protein sequence ID" value="CAG8448202.1"/>
    <property type="molecule type" value="Genomic_DNA"/>
</dbReference>
<dbReference type="Gene3D" id="3.10.28.10">
    <property type="entry name" value="Homing endonucleases"/>
    <property type="match status" value="2"/>
</dbReference>
<proteinExistence type="predicted"/>
<evidence type="ECO:0000256" key="1">
    <source>
        <dbReference type="ARBA" id="ARBA00023125"/>
    </source>
</evidence>
<dbReference type="GO" id="GO:0006310">
    <property type="term" value="P:DNA recombination"/>
    <property type="evidence" value="ECO:0007669"/>
    <property type="project" value="UniProtKB-KW"/>
</dbReference>
<dbReference type="InterPro" id="IPR013762">
    <property type="entry name" value="Integrase-like_cat_sf"/>
</dbReference>
<dbReference type="InterPro" id="IPR050090">
    <property type="entry name" value="Tyrosine_recombinase_XerCD"/>
</dbReference>
<evidence type="ECO:0000259" key="3">
    <source>
        <dbReference type="PROSITE" id="PS51898"/>
    </source>
</evidence>
<dbReference type="Pfam" id="PF00589">
    <property type="entry name" value="Phage_integrase"/>
    <property type="match status" value="1"/>
</dbReference>
<dbReference type="SUPFAM" id="SSF55608">
    <property type="entry name" value="Homing endonucleases"/>
    <property type="match status" value="2"/>
</dbReference>
<feature type="domain" description="Tyr recombinase" evidence="3">
    <location>
        <begin position="323"/>
        <end position="492"/>
    </location>
</feature>
<protein>
    <submittedName>
        <fullName evidence="4">813_t:CDS:1</fullName>
    </submittedName>
</protein>
<reference evidence="4" key="1">
    <citation type="submission" date="2021-06" db="EMBL/GenBank/DDBJ databases">
        <authorList>
            <person name="Kallberg Y."/>
            <person name="Tangrot J."/>
            <person name="Rosling A."/>
        </authorList>
    </citation>
    <scope>NUCLEOTIDE SEQUENCE</scope>
    <source>
        <strain evidence="4">IN212</strain>
    </source>
</reference>
<dbReference type="PROSITE" id="PS51898">
    <property type="entry name" value="TYR_RECOMBINASE"/>
    <property type="match status" value="1"/>
</dbReference>
<dbReference type="GO" id="GO:0003677">
    <property type="term" value="F:DNA binding"/>
    <property type="evidence" value="ECO:0007669"/>
    <property type="project" value="UniProtKB-KW"/>
</dbReference>
<dbReference type="Gene3D" id="1.10.443.10">
    <property type="entry name" value="Intergrase catalytic core"/>
    <property type="match status" value="1"/>
</dbReference>
<evidence type="ECO:0000313" key="4">
    <source>
        <dbReference type="EMBL" id="CAG8448202.1"/>
    </source>
</evidence>
<organism evidence="4 5">
    <name type="scientific">Racocetra fulgida</name>
    <dbReference type="NCBI Taxonomy" id="60492"/>
    <lineage>
        <taxon>Eukaryota</taxon>
        <taxon>Fungi</taxon>
        <taxon>Fungi incertae sedis</taxon>
        <taxon>Mucoromycota</taxon>
        <taxon>Glomeromycotina</taxon>
        <taxon>Glomeromycetes</taxon>
        <taxon>Diversisporales</taxon>
        <taxon>Gigasporaceae</taxon>
        <taxon>Racocetra</taxon>
    </lineage>
</organism>
<dbReference type="InterPro" id="IPR004860">
    <property type="entry name" value="LAGLIDADG_dom"/>
</dbReference>
<keyword evidence="2" id="KW-0233">DNA recombination</keyword>
<sequence>MNKNLKLTTELREILVGKLLVLSPPRIITKRNSQNFGFQTVGNGKLRFYGQQFYKKGKKIIPKIIEKLITARVIFNTQGFSLPEVKFLCNVLQKKFVLGWQIYVSGKSYFRLRELIYPFLLPEMLYKFPPERKIRKLTQLPKKNPTVSVKAKGCLTVRLTSRTDAKAGLSDPAVLSDHIDGSVWHLDVDSSHPGGEEATKVYGAIRKRPDGISEYAIVGNQIVKIILENLQGHLQLKRKQAKLVLDIINNLSKLQNPPTFIKLCGLVDKMVFLNDSKKRTITALVVRNELEKHNLFPVETEGIKTRDIFSELVSKIIPKTTQKFFDTIAEDELEKLKQAKTRTSTAINQRDNLILEFLLYTGVRVGELINIRHCDYQNGNLKICGKGNKIRHIPLPPFLAKHFNGNSDYLFKNYRGEKMSDNRVREICYLRTKKAGLNKQISPHTFRRSFATLSNKIGIRLTTIQKILGHSDIQTTSSYIHNSYEEIYQDYSKLWNSSPPPPPMTVSLKNKR</sequence>
<dbReference type="AlphaFoldDB" id="A0A9N8VF30"/>
<comment type="caution">
    <text evidence="4">The sequence shown here is derived from an EMBL/GenBank/DDBJ whole genome shotgun (WGS) entry which is preliminary data.</text>
</comment>
<dbReference type="OrthoDB" id="2438119at2759"/>
<dbReference type="InterPro" id="IPR011010">
    <property type="entry name" value="DNA_brk_join_enz"/>
</dbReference>
<dbReference type="PANTHER" id="PTHR30349:SF41">
    <property type="entry name" value="INTEGRASE_RECOMBINASE PROTEIN MJ0367-RELATED"/>
    <property type="match status" value="1"/>
</dbReference>
<gene>
    <name evidence="4" type="ORF">RFULGI_LOCUS75</name>
</gene>